<dbReference type="NCBIfam" id="TIGR00730">
    <property type="entry name" value="Rossman fold protein, TIGR00730 family"/>
    <property type="match status" value="1"/>
</dbReference>
<evidence type="ECO:0000256" key="1">
    <source>
        <dbReference type="ARBA" id="ARBA00000274"/>
    </source>
</evidence>
<dbReference type="EMBL" id="MLAE01000011">
    <property type="protein sequence ID" value="OOF79455.1"/>
    <property type="molecule type" value="Genomic_DNA"/>
</dbReference>
<dbReference type="GO" id="GO:0008714">
    <property type="term" value="F:AMP nucleosidase activity"/>
    <property type="evidence" value="ECO:0007669"/>
    <property type="project" value="UniProtKB-EC"/>
</dbReference>
<comment type="catalytic activity">
    <reaction evidence="1">
        <text>AMP + H2O = D-ribose 5-phosphate + adenine</text>
        <dbReference type="Rhea" id="RHEA:20129"/>
        <dbReference type="ChEBI" id="CHEBI:15377"/>
        <dbReference type="ChEBI" id="CHEBI:16708"/>
        <dbReference type="ChEBI" id="CHEBI:78346"/>
        <dbReference type="ChEBI" id="CHEBI:456215"/>
        <dbReference type="EC" id="3.2.2.4"/>
    </reaction>
</comment>
<comment type="caution">
    <text evidence="4">The sequence shown here is derived from an EMBL/GenBank/DDBJ whole genome shotgun (WGS) entry which is preliminary data.</text>
</comment>
<dbReference type="RefSeq" id="WP_077586145.1">
    <property type="nucleotide sequence ID" value="NZ_MLAE01000011.1"/>
</dbReference>
<reference evidence="5" key="1">
    <citation type="submission" date="2016-10" db="EMBL/GenBank/DDBJ databases">
        <title>Rodentibacter gen. nov. and new species.</title>
        <authorList>
            <person name="Christensen H."/>
        </authorList>
    </citation>
    <scope>NUCLEOTIDE SEQUENCE [LARGE SCALE GENOMIC DNA]</scope>
    <source>
        <strain evidence="5">Ppn152</strain>
    </source>
</reference>
<dbReference type="GO" id="GO:0005829">
    <property type="term" value="C:cytosol"/>
    <property type="evidence" value="ECO:0007669"/>
    <property type="project" value="TreeGrafter"/>
</dbReference>
<evidence type="ECO:0000256" key="3">
    <source>
        <dbReference type="RuleBase" id="RU363015"/>
    </source>
</evidence>
<gene>
    <name evidence="4" type="ORF">BKG96_01905</name>
</gene>
<organism evidence="4 5">
    <name type="scientific">Rodentibacter caecimuris</name>
    <dbReference type="NCBI Taxonomy" id="1796644"/>
    <lineage>
        <taxon>Bacteria</taxon>
        <taxon>Pseudomonadati</taxon>
        <taxon>Pseudomonadota</taxon>
        <taxon>Gammaproteobacteria</taxon>
        <taxon>Pasteurellales</taxon>
        <taxon>Pasteurellaceae</taxon>
        <taxon>Rodentibacter</taxon>
    </lineage>
</organism>
<sequence length="186" mass="20469">MNITVYCGASLGNDPVYQASAVRLGKWIAANRHTLIYGGGRAGLMGVIADTVLAEGGKVIGVIPTFLQARELAHGGLTQLITVETMQERKKKMIELGDAYIALAGGPGTLEEISEVISWARIGQNPNPCILFNQSGYYNSLKMLFEQMVKSAFLTTEDYQKILFSDDLEEIARFIATYQAPEIRRY</sequence>
<proteinExistence type="inferred from homology"/>
<dbReference type="SUPFAM" id="SSF102405">
    <property type="entry name" value="MCP/YpsA-like"/>
    <property type="match status" value="1"/>
</dbReference>
<dbReference type="PANTHER" id="PTHR31223:SF70">
    <property type="entry name" value="LOG FAMILY PROTEIN YJL055W"/>
    <property type="match status" value="1"/>
</dbReference>
<evidence type="ECO:0000256" key="2">
    <source>
        <dbReference type="ARBA" id="ARBA00006763"/>
    </source>
</evidence>
<dbReference type="Gene3D" id="3.40.50.450">
    <property type="match status" value="1"/>
</dbReference>
<comment type="similarity">
    <text evidence="2 3">Belongs to the LOG family.</text>
</comment>
<keyword evidence="3" id="KW-0378">Hydrolase</keyword>
<dbReference type="InterPro" id="IPR031100">
    <property type="entry name" value="LOG_fam"/>
</dbReference>
<accession>A0A1V3KPC4</accession>
<dbReference type="PANTHER" id="PTHR31223">
    <property type="entry name" value="LOG FAMILY PROTEIN YJL055W"/>
    <property type="match status" value="1"/>
</dbReference>
<dbReference type="EC" id="3.2.2.n1" evidence="3"/>
<evidence type="ECO:0000313" key="4">
    <source>
        <dbReference type="EMBL" id="OOF79455.1"/>
    </source>
</evidence>
<dbReference type="InterPro" id="IPR005269">
    <property type="entry name" value="LOG"/>
</dbReference>
<dbReference type="Pfam" id="PF03641">
    <property type="entry name" value="Lysine_decarbox"/>
    <property type="match status" value="1"/>
</dbReference>
<dbReference type="GO" id="GO:0009691">
    <property type="term" value="P:cytokinin biosynthetic process"/>
    <property type="evidence" value="ECO:0007669"/>
    <property type="project" value="UniProtKB-UniRule"/>
</dbReference>
<name>A0A1V3KPC4_9PAST</name>
<evidence type="ECO:0000313" key="5">
    <source>
        <dbReference type="Proteomes" id="UP000189114"/>
    </source>
</evidence>
<protein>
    <recommendedName>
        <fullName evidence="3">Cytokinin riboside 5'-monophosphate phosphoribohydrolase</fullName>
        <ecNumber evidence="3">3.2.2.n1</ecNumber>
    </recommendedName>
</protein>
<dbReference type="AlphaFoldDB" id="A0A1V3KPC4"/>
<keyword evidence="3" id="KW-0203">Cytokinin biosynthesis</keyword>
<dbReference type="Proteomes" id="UP000189114">
    <property type="component" value="Unassembled WGS sequence"/>
</dbReference>